<dbReference type="PANTHER" id="PTHR30302">
    <property type="entry name" value="HYDROGENASE 1 MATURATION PROTEASE"/>
    <property type="match status" value="1"/>
</dbReference>
<dbReference type="PANTHER" id="PTHR30302:SF4">
    <property type="entry name" value="HYDROGENASE 3 MATURATION PROTEASE"/>
    <property type="match status" value="1"/>
</dbReference>
<dbReference type="Pfam" id="PF01750">
    <property type="entry name" value="HycI"/>
    <property type="match status" value="1"/>
</dbReference>
<dbReference type="PRINTS" id="PR00446">
    <property type="entry name" value="HYDRGNUPTAKE"/>
</dbReference>
<proteinExistence type="predicted"/>
<dbReference type="InterPro" id="IPR023430">
    <property type="entry name" value="Pept_HybD-like_dom_sf"/>
</dbReference>
<gene>
    <name evidence="1" type="ORF">CE91St30_04430</name>
</gene>
<evidence type="ECO:0000313" key="1">
    <source>
        <dbReference type="EMBL" id="BDE95110.1"/>
    </source>
</evidence>
<dbReference type="InterPro" id="IPR004420">
    <property type="entry name" value="Pept_A31_hyd_mat_HycI"/>
</dbReference>
<accession>A0ABM7WFW5</accession>
<dbReference type="NCBIfam" id="TIGR00072">
    <property type="entry name" value="hydrog_prot"/>
    <property type="match status" value="1"/>
</dbReference>
<dbReference type="RefSeq" id="WP_244411579.1">
    <property type="nucleotide sequence ID" value="NZ_AP025564.1"/>
</dbReference>
<sequence>MPDKVLLTVGSVLRGDDALGPMLAKMMVDGPDTGWTVIDGGQTPEDELRTIRRMVPEVVVVVDAADMGLETGAIRRLTAADVAESFLITTHALPMTFLLDQLNQSAGNVVFLGVQPEDTTFFNPLTSAVKRAVEELYDRFADGGNLETYPLYKQATSDKNSR</sequence>
<evidence type="ECO:0000313" key="2">
    <source>
        <dbReference type="Proteomes" id="UP001320544"/>
    </source>
</evidence>
<dbReference type="Proteomes" id="UP001320544">
    <property type="component" value="Chromosome"/>
</dbReference>
<name>A0ABM7WFW5_9ACTN</name>
<dbReference type="Gene3D" id="3.40.50.1450">
    <property type="entry name" value="HybD-like"/>
    <property type="match status" value="1"/>
</dbReference>
<reference evidence="1 2" key="1">
    <citation type="submission" date="2022-01" db="EMBL/GenBank/DDBJ databases">
        <title>Novel bile acid biosynthetic pathways are enriched in the microbiome of centenarians.</title>
        <authorList>
            <person name="Sato Y."/>
            <person name="Atarashi K."/>
            <person name="Plichta R.D."/>
            <person name="Arai Y."/>
            <person name="Sasajima S."/>
            <person name="Kearney M.S."/>
            <person name="Suda W."/>
            <person name="Takeshita K."/>
            <person name="Sasaki T."/>
            <person name="Okamoto S."/>
            <person name="Skelly N.A."/>
            <person name="Okamura Y."/>
            <person name="Vlamakis H."/>
            <person name="Li Y."/>
            <person name="Tanoue T."/>
            <person name="Takei H."/>
            <person name="Nittono H."/>
            <person name="Narushima S."/>
            <person name="Irie J."/>
            <person name="Itoh H."/>
            <person name="Moriya K."/>
            <person name="Sugiura Y."/>
            <person name="Suematsu M."/>
            <person name="Moritoki N."/>
            <person name="Shibata S."/>
            <person name="Littman R.D."/>
            <person name="Fischbach A.M."/>
            <person name="Uwamino Y."/>
            <person name="Inoue T."/>
            <person name="Honda A."/>
            <person name="Hattori M."/>
            <person name="Murai T."/>
            <person name="Xavier J.R."/>
            <person name="Hirose N."/>
            <person name="Honda K."/>
        </authorList>
    </citation>
    <scope>NUCLEOTIDE SEQUENCE [LARGE SCALE GENOMIC DNA]</scope>
    <source>
        <strain evidence="1 2">CE91-St30</strain>
    </source>
</reference>
<dbReference type="EMBL" id="AP025564">
    <property type="protein sequence ID" value="BDE95110.1"/>
    <property type="molecule type" value="Genomic_DNA"/>
</dbReference>
<dbReference type="NCBIfam" id="TIGR00142">
    <property type="entry name" value="hycI"/>
    <property type="match status" value="1"/>
</dbReference>
<dbReference type="SUPFAM" id="SSF53163">
    <property type="entry name" value="HybD-like"/>
    <property type="match status" value="1"/>
</dbReference>
<dbReference type="CDD" id="cd06067">
    <property type="entry name" value="H2MP_MemB-H2evol"/>
    <property type="match status" value="1"/>
</dbReference>
<protein>
    <submittedName>
        <fullName evidence="1">Hydrogenase 3 maturation endopeptidase HyCI</fullName>
    </submittedName>
</protein>
<dbReference type="InterPro" id="IPR000671">
    <property type="entry name" value="Peptidase_A31"/>
</dbReference>
<keyword evidence="2" id="KW-1185">Reference proteome</keyword>
<organism evidence="1 2">
    <name type="scientific">Raoultibacter timonensis</name>
    <dbReference type="NCBI Taxonomy" id="1907662"/>
    <lineage>
        <taxon>Bacteria</taxon>
        <taxon>Bacillati</taxon>
        <taxon>Actinomycetota</taxon>
        <taxon>Coriobacteriia</taxon>
        <taxon>Eggerthellales</taxon>
        <taxon>Eggerthellaceae</taxon>
        <taxon>Raoultibacter</taxon>
    </lineage>
</organism>